<dbReference type="PROSITE" id="PS51340">
    <property type="entry name" value="MOSC"/>
    <property type="match status" value="1"/>
</dbReference>
<dbReference type="RefSeq" id="XP_030745523.1">
    <property type="nucleotide sequence ID" value="XM_030889663.1"/>
</dbReference>
<dbReference type="InterPro" id="IPR011037">
    <property type="entry name" value="Pyrv_Knase-like_insert_dom_sf"/>
</dbReference>
<keyword evidence="1" id="KW-1133">Transmembrane helix</keyword>
<dbReference type="FunCoup" id="A0A6J2X2U4">
    <property type="interactions" value="40"/>
</dbReference>
<dbReference type="OrthoDB" id="17255at2759"/>
<dbReference type="InterPro" id="IPR005302">
    <property type="entry name" value="MoCF_Sase_C"/>
</dbReference>
<reference evidence="4" key="1">
    <citation type="submission" date="2025-08" db="UniProtKB">
        <authorList>
            <consortium name="RefSeq"/>
        </authorList>
    </citation>
    <scope>IDENTIFICATION</scope>
    <source>
        <tissue evidence="4">Gonads</tissue>
    </source>
</reference>
<evidence type="ECO:0000259" key="2">
    <source>
        <dbReference type="PROSITE" id="PS51340"/>
    </source>
</evidence>
<dbReference type="PANTHER" id="PTHR14237">
    <property type="entry name" value="MOLYBDOPTERIN COFACTOR SULFURASE MOSC"/>
    <property type="match status" value="1"/>
</dbReference>
<evidence type="ECO:0000313" key="3">
    <source>
        <dbReference type="Proteomes" id="UP000504635"/>
    </source>
</evidence>
<dbReference type="Pfam" id="PF03476">
    <property type="entry name" value="MOSC_N"/>
    <property type="match status" value="1"/>
</dbReference>
<dbReference type="InParanoid" id="A0A6J2X2U4"/>
<protein>
    <submittedName>
        <fullName evidence="4">Mitochondrial amidoxime reducing component 2-like isoform X1</fullName>
    </submittedName>
</protein>
<evidence type="ECO:0000256" key="1">
    <source>
        <dbReference type="SAM" id="Phobius"/>
    </source>
</evidence>
<evidence type="ECO:0000313" key="4">
    <source>
        <dbReference type="RefSeq" id="XP_030745523.1"/>
    </source>
</evidence>
<feature type="domain" description="MOSC" evidence="2">
    <location>
        <begin position="165"/>
        <end position="338"/>
    </location>
</feature>
<dbReference type="AlphaFoldDB" id="A0A6J2X2U4"/>
<feature type="transmembrane region" description="Helical" evidence="1">
    <location>
        <begin position="6"/>
        <end position="26"/>
    </location>
</feature>
<dbReference type="SUPFAM" id="SSF141673">
    <property type="entry name" value="MOSC N-terminal domain-like"/>
    <property type="match status" value="1"/>
</dbReference>
<dbReference type="InterPro" id="IPR005303">
    <property type="entry name" value="MOCOS_middle"/>
</dbReference>
<keyword evidence="3" id="KW-1185">Reference proteome</keyword>
<sequence length="342" mass="38686">MVSLNQSHITIAAGTVFLVLVSALLFRKYKKEKIPNEWIEVGKLKGIFLYPLKSGKGLQSTRVFCGPKGIREIEKGYNVTSLKDRSFLLYTSKDREVRTARQCPKAVLIEVRPTENGVIFSAPGMTDLFINVPAVRNNVTVVSIWGSVFGNEYFVCTDCGDAVATWLSKFLLEKDQGMRLGYGDGSTFRNLLQAHKKWAEYYTQIDNYLSGIFSDLAALHLINQASVDDVNEKLPENHKISFRNFRPNLLVEGPEAFEEDKWEYIKVGEVVAKVCLECLRCIETTVSQDGTMNKERQPLKTLEKYRVSKGPFKYPPMGLYLKVIKTGKLQEGDPVYVSKTLK</sequence>
<organism evidence="3 4">
    <name type="scientific">Sitophilus oryzae</name>
    <name type="common">Rice weevil</name>
    <name type="synonym">Curculio oryzae</name>
    <dbReference type="NCBI Taxonomy" id="7048"/>
    <lineage>
        <taxon>Eukaryota</taxon>
        <taxon>Metazoa</taxon>
        <taxon>Ecdysozoa</taxon>
        <taxon>Arthropoda</taxon>
        <taxon>Hexapoda</taxon>
        <taxon>Insecta</taxon>
        <taxon>Pterygota</taxon>
        <taxon>Neoptera</taxon>
        <taxon>Endopterygota</taxon>
        <taxon>Coleoptera</taxon>
        <taxon>Polyphaga</taxon>
        <taxon>Cucujiformia</taxon>
        <taxon>Curculionidae</taxon>
        <taxon>Dryophthorinae</taxon>
        <taxon>Sitophilus</taxon>
    </lineage>
</organism>
<name>A0A6J2X2U4_SITOR</name>
<proteinExistence type="predicted"/>
<dbReference type="SUPFAM" id="SSF50800">
    <property type="entry name" value="PK beta-barrel domain-like"/>
    <property type="match status" value="1"/>
</dbReference>
<dbReference type="Pfam" id="PF03473">
    <property type="entry name" value="MOSC"/>
    <property type="match status" value="1"/>
</dbReference>
<gene>
    <name evidence="4" type="primary">LOC115874511</name>
</gene>
<dbReference type="GO" id="GO:0030170">
    <property type="term" value="F:pyridoxal phosphate binding"/>
    <property type="evidence" value="ECO:0007669"/>
    <property type="project" value="InterPro"/>
</dbReference>
<dbReference type="PANTHER" id="PTHR14237:SF19">
    <property type="entry name" value="MITOCHONDRIAL AMIDOXIME REDUCING COMPONENT 1"/>
    <property type="match status" value="1"/>
</dbReference>
<keyword evidence="1" id="KW-0472">Membrane</keyword>
<dbReference type="GO" id="GO:0030151">
    <property type="term" value="F:molybdenum ion binding"/>
    <property type="evidence" value="ECO:0007669"/>
    <property type="project" value="InterPro"/>
</dbReference>
<dbReference type="Gene3D" id="2.40.33.20">
    <property type="entry name" value="PK beta-barrel domain-like"/>
    <property type="match status" value="1"/>
</dbReference>
<accession>A0A6J2X2U4</accession>
<dbReference type="KEGG" id="soy:115874511"/>
<keyword evidence="1" id="KW-0812">Transmembrane</keyword>
<dbReference type="GeneID" id="115874511"/>
<dbReference type="GO" id="GO:0003824">
    <property type="term" value="F:catalytic activity"/>
    <property type="evidence" value="ECO:0007669"/>
    <property type="project" value="InterPro"/>
</dbReference>
<dbReference type="Proteomes" id="UP000504635">
    <property type="component" value="Unplaced"/>
</dbReference>